<dbReference type="GO" id="GO:0008360">
    <property type="term" value="P:regulation of cell shape"/>
    <property type="evidence" value="ECO:0007669"/>
    <property type="project" value="UniProtKB-KW"/>
</dbReference>
<protein>
    <recommendedName>
        <fullName evidence="2">Cell shape-determining protein MreC</fullName>
    </recommendedName>
    <alternativeName>
        <fullName evidence="4">Cell shape protein MreC</fullName>
    </alternativeName>
</protein>
<feature type="domain" description="Rod shape-determining protein MreC beta-barrel core" evidence="6">
    <location>
        <begin position="96"/>
        <end position="232"/>
    </location>
</feature>
<comment type="similarity">
    <text evidence="1">Belongs to the MreC family.</text>
</comment>
<evidence type="ECO:0000313" key="8">
    <source>
        <dbReference type="Proteomes" id="UP000582837"/>
    </source>
</evidence>
<dbReference type="InterPro" id="IPR055342">
    <property type="entry name" value="MreC_beta-barrel_core"/>
</dbReference>
<dbReference type="InterPro" id="IPR007221">
    <property type="entry name" value="MreC"/>
</dbReference>
<evidence type="ECO:0000256" key="3">
    <source>
        <dbReference type="ARBA" id="ARBA00022960"/>
    </source>
</evidence>
<dbReference type="AlphaFoldDB" id="A0A841GWQ7"/>
<keyword evidence="3" id="KW-0133">Cell shape</keyword>
<dbReference type="PANTHER" id="PTHR34138">
    <property type="entry name" value="CELL SHAPE-DETERMINING PROTEIN MREC"/>
    <property type="match status" value="1"/>
</dbReference>
<dbReference type="InterPro" id="IPR042177">
    <property type="entry name" value="Cell/Rod_1"/>
</dbReference>
<comment type="caution">
    <text evidence="7">The sequence shown here is derived from an EMBL/GenBank/DDBJ whole genome shotgun (WGS) entry which is preliminary data.</text>
</comment>
<reference evidence="7 8" key="1">
    <citation type="submission" date="2020-08" db="EMBL/GenBank/DDBJ databases">
        <title>Genomic Encyclopedia of Type Strains, Phase IV (KMG-IV): sequencing the most valuable type-strain genomes for metagenomic binning, comparative biology and taxonomic classification.</title>
        <authorList>
            <person name="Goeker M."/>
        </authorList>
    </citation>
    <scope>NUCLEOTIDE SEQUENCE [LARGE SCALE GENOMIC DNA]</scope>
    <source>
        <strain evidence="7 8">DSM 29007</strain>
    </source>
</reference>
<evidence type="ECO:0000313" key="7">
    <source>
        <dbReference type="EMBL" id="MBB6069695.1"/>
    </source>
</evidence>
<evidence type="ECO:0000256" key="5">
    <source>
        <dbReference type="SAM" id="MobiDB-lite"/>
    </source>
</evidence>
<dbReference type="Gene3D" id="2.40.10.340">
    <property type="entry name" value="Rod shape-determining protein MreC, domain 1"/>
    <property type="match status" value="1"/>
</dbReference>
<dbReference type="EMBL" id="JACHIA010000003">
    <property type="protein sequence ID" value="MBB6069695.1"/>
    <property type="molecule type" value="Genomic_DNA"/>
</dbReference>
<keyword evidence="8" id="KW-1185">Reference proteome</keyword>
<accession>A0A841GWQ7</accession>
<dbReference type="RefSeq" id="WP_170036218.1">
    <property type="nucleotide sequence ID" value="NZ_JABDTL010000002.1"/>
</dbReference>
<dbReference type="Gene3D" id="2.40.10.350">
    <property type="entry name" value="Rod shape-determining protein MreC, domain 2"/>
    <property type="match status" value="1"/>
</dbReference>
<dbReference type="Proteomes" id="UP000582837">
    <property type="component" value="Unassembled WGS sequence"/>
</dbReference>
<dbReference type="Pfam" id="PF04085">
    <property type="entry name" value="MreC"/>
    <property type="match status" value="1"/>
</dbReference>
<dbReference type="GO" id="GO:0005886">
    <property type="term" value="C:plasma membrane"/>
    <property type="evidence" value="ECO:0007669"/>
    <property type="project" value="TreeGrafter"/>
</dbReference>
<feature type="compositionally biased region" description="Pro residues" evidence="5">
    <location>
        <begin position="275"/>
        <end position="302"/>
    </location>
</feature>
<name>A0A841GWQ7_9BACT</name>
<evidence type="ECO:0000256" key="2">
    <source>
        <dbReference type="ARBA" id="ARBA00013855"/>
    </source>
</evidence>
<sequence>MPSPFQDGVGHALRSTVLYPFVALQRGAADREGRFADVGRLRSERDSLASFLVGQATLASENRQLRQLLGFRERLTYSFVPAEGRWVAGQGSQGLLRLSVGRRDGLRDGAAVITADGLAGQVGQLGSATAMMKAWTHPDFAVSVMTQDGETYGVAHPIQREGIDMLAFSPVAFHTAPDTGALIVTSGEGGTYPQGIPVGRVAGEGKDPGGWQRIYYVRPLVTPGQVSHVLVLGDPVQGASDQNLAAAWGVRLTAPAPADSAARGLSPDAAAPARPAAPRPAAPRPAAPRPRPRPVDPTPELPGRPVFPGEPQAPPATQNPGE</sequence>
<evidence type="ECO:0000256" key="4">
    <source>
        <dbReference type="ARBA" id="ARBA00032089"/>
    </source>
</evidence>
<evidence type="ECO:0000256" key="1">
    <source>
        <dbReference type="ARBA" id="ARBA00009369"/>
    </source>
</evidence>
<proteinExistence type="inferred from homology"/>
<evidence type="ECO:0000259" key="6">
    <source>
        <dbReference type="Pfam" id="PF04085"/>
    </source>
</evidence>
<gene>
    <name evidence="7" type="ORF">HNQ61_001312</name>
</gene>
<dbReference type="InterPro" id="IPR042175">
    <property type="entry name" value="Cell/Rod_MreC_2"/>
</dbReference>
<feature type="region of interest" description="Disordered" evidence="5">
    <location>
        <begin position="258"/>
        <end position="322"/>
    </location>
</feature>
<dbReference type="PANTHER" id="PTHR34138:SF1">
    <property type="entry name" value="CELL SHAPE-DETERMINING PROTEIN MREC"/>
    <property type="match status" value="1"/>
</dbReference>
<organism evidence="7 8">
    <name type="scientific">Longimicrobium terrae</name>
    <dbReference type="NCBI Taxonomy" id="1639882"/>
    <lineage>
        <taxon>Bacteria</taxon>
        <taxon>Pseudomonadati</taxon>
        <taxon>Gemmatimonadota</taxon>
        <taxon>Longimicrobiia</taxon>
        <taxon>Longimicrobiales</taxon>
        <taxon>Longimicrobiaceae</taxon>
        <taxon>Longimicrobium</taxon>
    </lineage>
</organism>